<keyword evidence="7" id="KW-1133">Transmembrane helix</keyword>
<organism evidence="9 10">
    <name type="scientific">Uabimicrobium amorphum</name>
    <dbReference type="NCBI Taxonomy" id="2596890"/>
    <lineage>
        <taxon>Bacteria</taxon>
        <taxon>Pseudomonadati</taxon>
        <taxon>Planctomycetota</taxon>
        <taxon>Candidatus Uabimicrobiia</taxon>
        <taxon>Candidatus Uabimicrobiales</taxon>
        <taxon>Candidatus Uabimicrobiaceae</taxon>
        <taxon>Candidatus Uabimicrobium</taxon>
    </lineage>
</organism>
<dbReference type="SUPFAM" id="SSF56112">
    <property type="entry name" value="Protein kinase-like (PK-like)"/>
    <property type="match status" value="1"/>
</dbReference>
<feature type="repeat" description="TPR" evidence="5">
    <location>
        <begin position="647"/>
        <end position="680"/>
    </location>
</feature>
<keyword evidence="3 5" id="KW-0802">TPR repeat</keyword>
<dbReference type="Pfam" id="PF00069">
    <property type="entry name" value="Pkinase"/>
    <property type="match status" value="1"/>
</dbReference>
<keyword evidence="9" id="KW-0808">Transferase</keyword>
<dbReference type="SMART" id="SM00220">
    <property type="entry name" value="S_TKc"/>
    <property type="match status" value="1"/>
</dbReference>
<dbReference type="AlphaFoldDB" id="A0A5S9ILM4"/>
<dbReference type="Gene3D" id="1.10.510.10">
    <property type="entry name" value="Transferase(Phosphotransferase) domain 1"/>
    <property type="match status" value="1"/>
</dbReference>
<evidence type="ECO:0000256" key="4">
    <source>
        <dbReference type="ARBA" id="ARBA00022840"/>
    </source>
</evidence>
<evidence type="ECO:0000259" key="8">
    <source>
        <dbReference type="PROSITE" id="PS50011"/>
    </source>
</evidence>
<dbReference type="InterPro" id="IPR017441">
    <property type="entry name" value="Protein_kinase_ATP_BS"/>
</dbReference>
<dbReference type="InterPro" id="IPR008271">
    <property type="entry name" value="Ser/Thr_kinase_AS"/>
</dbReference>
<sequence>MDSRFDASKKSGNDGQDARLAESFLIETRRSQNVSNFFEETKQEYQSMHIGQSFERYTIQEELGRGGMGIVYKAFDTKLKRTVALKVILHGEEKDIQRFERESSAMAQLDHHNIVKLYDFGISPQPFFTMEYIEGFTLADLIKEKKVNPDFLLDLLIKVCDALAHAHKHKILHRDIKPSNIMITKNGEPKIMDFGLAKIFKSDEKRLSKTGDILGSVNYMPPEQLNGKTTERSDIYSLGATMYEALTYRNVYQGDSTHDILFQLLQSDPIPPRRLNPTLSPYFEAICLKCIAKKEHKRYRGFKQLVRELKNFKAHKPILAKKYTSWNTFTNFVHRHKVIVSAISFAFTVLVVSLVFAIKTERQTRQTLDQTFETLEYVMRNHKFLREDKKLGKMFAKIFSDNAKYVENEKWSLLKGYVLSMDAKEEKNIVFFDREIANNPNNSIAYVDRGNIYFNLGKHQKALHDYNEAIRIEDRNFFAYNSRGLYYSEFYQYGQALADYNKAISIEPNYYEVYINRGNLYHRQRKPQKAIEDFNKACMIEPENPVAHARRGAVYASTEKYELAHKNFKRAIELDSQNFQPYLLRGNLYTKTKEYTKAEADFEKAMLLAPKNLDVYLNRAVFYYLSKKYKKAEADFEKAMLLAPQKSDVYLMRGKIYGRLEQYKKAKADFERLVSLYPTTASYMHRGWVLHQLGQYKKAIADYNKVLSLDANHALAYYSRGGVYNKLGQYEKAIIDLDKAIMLVDISGDFYSRRGVSHYKLENHDKAIADFTKAIQFDSREGYFRRGVLYLELEQYKKSEADLNKTISLYKNHVYAYFYRGKLYAAMENYEKAIADFHKFCLLQPKNIHGYLNLGIIYHHLKKYKQSITEYEKVLGHWRAHHGLYQCYRDLKNESKAQYHFQKYQELRK</sequence>
<dbReference type="Pfam" id="PF07719">
    <property type="entry name" value="TPR_2"/>
    <property type="match status" value="1"/>
</dbReference>
<feature type="repeat" description="TPR" evidence="5">
    <location>
        <begin position="545"/>
        <end position="578"/>
    </location>
</feature>
<dbReference type="PROSITE" id="PS50011">
    <property type="entry name" value="PROTEIN_KINASE_DOM"/>
    <property type="match status" value="1"/>
</dbReference>
<dbReference type="PROSITE" id="PS50293">
    <property type="entry name" value="TPR_REGION"/>
    <property type="match status" value="1"/>
</dbReference>
<feature type="domain" description="Protein kinase" evidence="8">
    <location>
        <begin position="57"/>
        <end position="318"/>
    </location>
</feature>
<evidence type="ECO:0000256" key="1">
    <source>
        <dbReference type="ARBA" id="ARBA00022737"/>
    </source>
</evidence>
<evidence type="ECO:0000256" key="2">
    <source>
        <dbReference type="ARBA" id="ARBA00022741"/>
    </source>
</evidence>
<dbReference type="EMBL" id="AP019860">
    <property type="protein sequence ID" value="BBM82845.1"/>
    <property type="molecule type" value="Genomic_DNA"/>
</dbReference>
<name>A0A5S9ILM4_UABAM</name>
<dbReference type="CDD" id="cd14014">
    <property type="entry name" value="STKc_PknB_like"/>
    <property type="match status" value="1"/>
</dbReference>
<reference evidence="9 10" key="1">
    <citation type="submission" date="2019-08" db="EMBL/GenBank/DDBJ databases">
        <title>Complete genome sequence of Candidatus Uab amorphum.</title>
        <authorList>
            <person name="Shiratori T."/>
            <person name="Suzuki S."/>
            <person name="Kakizawa Y."/>
            <person name="Ishida K."/>
        </authorList>
    </citation>
    <scope>NUCLEOTIDE SEQUENCE [LARGE SCALE GENOMIC DNA]</scope>
    <source>
        <strain evidence="9 10">SRT547</strain>
    </source>
</reference>
<dbReference type="PANTHER" id="PTHR44858:SF1">
    <property type="entry name" value="UDP-N-ACETYLGLUCOSAMINE--PEPTIDE N-ACETYLGLUCOSAMINYLTRANSFERASE SPINDLY-RELATED"/>
    <property type="match status" value="1"/>
</dbReference>
<feature type="transmembrane region" description="Helical" evidence="7">
    <location>
        <begin position="338"/>
        <end position="358"/>
    </location>
</feature>
<evidence type="ECO:0000256" key="7">
    <source>
        <dbReference type="SAM" id="Phobius"/>
    </source>
</evidence>
<keyword evidence="2 6" id="KW-0547">Nucleotide-binding</keyword>
<dbReference type="Proteomes" id="UP000326354">
    <property type="component" value="Chromosome"/>
</dbReference>
<evidence type="ECO:0000313" key="10">
    <source>
        <dbReference type="Proteomes" id="UP000326354"/>
    </source>
</evidence>
<evidence type="ECO:0000256" key="6">
    <source>
        <dbReference type="PROSITE-ProRule" id="PRU10141"/>
    </source>
</evidence>
<dbReference type="Pfam" id="PF13181">
    <property type="entry name" value="TPR_8"/>
    <property type="match status" value="7"/>
</dbReference>
<keyword evidence="4 6" id="KW-0067">ATP-binding</keyword>
<dbReference type="Pfam" id="PF00515">
    <property type="entry name" value="TPR_1"/>
    <property type="match status" value="3"/>
</dbReference>
<evidence type="ECO:0000256" key="3">
    <source>
        <dbReference type="ARBA" id="ARBA00022803"/>
    </source>
</evidence>
<dbReference type="Gene3D" id="1.25.40.10">
    <property type="entry name" value="Tetratricopeptide repeat domain"/>
    <property type="match status" value="6"/>
</dbReference>
<feature type="repeat" description="TPR" evidence="5">
    <location>
        <begin position="613"/>
        <end position="646"/>
    </location>
</feature>
<feature type="repeat" description="TPR" evidence="5">
    <location>
        <begin position="748"/>
        <end position="781"/>
    </location>
</feature>
<feature type="repeat" description="TPR" evidence="5">
    <location>
        <begin position="714"/>
        <end position="747"/>
    </location>
</feature>
<dbReference type="GO" id="GO:0005524">
    <property type="term" value="F:ATP binding"/>
    <property type="evidence" value="ECO:0007669"/>
    <property type="project" value="UniProtKB-UniRule"/>
</dbReference>
<feature type="repeat" description="TPR" evidence="5">
    <location>
        <begin position="477"/>
        <end position="510"/>
    </location>
</feature>
<feature type="repeat" description="TPR" evidence="5">
    <location>
        <begin position="443"/>
        <end position="476"/>
    </location>
</feature>
<dbReference type="InterPro" id="IPR011009">
    <property type="entry name" value="Kinase-like_dom_sf"/>
</dbReference>
<gene>
    <name evidence="9" type="ORF">UABAM_01188</name>
</gene>
<dbReference type="OrthoDB" id="9788659at2"/>
<keyword evidence="7" id="KW-0472">Membrane</keyword>
<dbReference type="PROSITE" id="PS00108">
    <property type="entry name" value="PROTEIN_KINASE_ST"/>
    <property type="match status" value="1"/>
</dbReference>
<keyword evidence="10" id="KW-1185">Reference proteome</keyword>
<dbReference type="Pfam" id="PF13414">
    <property type="entry name" value="TPR_11"/>
    <property type="match status" value="1"/>
</dbReference>
<dbReference type="SMART" id="SM00028">
    <property type="entry name" value="TPR"/>
    <property type="match status" value="13"/>
</dbReference>
<evidence type="ECO:0000256" key="5">
    <source>
        <dbReference type="PROSITE-ProRule" id="PRU00339"/>
    </source>
</evidence>
<feature type="binding site" evidence="6">
    <location>
        <position position="86"/>
    </location>
    <ligand>
        <name>ATP</name>
        <dbReference type="ChEBI" id="CHEBI:30616"/>
    </ligand>
</feature>
<dbReference type="GO" id="GO:0004672">
    <property type="term" value="F:protein kinase activity"/>
    <property type="evidence" value="ECO:0007669"/>
    <property type="project" value="InterPro"/>
</dbReference>
<dbReference type="PROSITE" id="PS50005">
    <property type="entry name" value="TPR"/>
    <property type="match status" value="10"/>
</dbReference>
<dbReference type="InterPro" id="IPR011990">
    <property type="entry name" value="TPR-like_helical_dom_sf"/>
</dbReference>
<keyword evidence="7" id="KW-0812">Transmembrane</keyword>
<dbReference type="Gene3D" id="3.30.200.20">
    <property type="entry name" value="Phosphorylase Kinase, domain 1"/>
    <property type="match status" value="1"/>
</dbReference>
<dbReference type="InterPro" id="IPR013105">
    <property type="entry name" value="TPR_2"/>
</dbReference>
<feature type="repeat" description="TPR" evidence="5">
    <location>
        <begin position="814"/>
        <end position="847"/>
    </location>
</feature>
<protein>
    <submittedName>
        <fullName evidence="9">Protein kinase</fullName>
    </submittedName>
</protein>
<proteinExistence type="predicted"/>
<feature type="repeat" description="TPR" evidence="5">
    <location>
        <begin position="579"/>
        <end position="612"/>
    </location>
</feature>
<dbReference type="KEGG" id="uam:UABAM_01188"/>
<keyword evidence="9" id="KW-0418">Kinase</keyword>
<dbReference type="RefSeq" id="WP_151967072.1">
    <property type="nucleotide sequence ID" value="NZ_AP019860.1"/>
</dbReference>
<accession>A0A5S9ILM4</accession>
<dbReference type="InterPro" id="IPR000719">
    <property type="entry name" value="Prot_kinase_dom"/>
</dbReference>
<dbReference type="InterPro" id="IPR019734">
    <property type="entry name" value="TPR_rpt"/>
</dbReference>
<dbReference type="PANTHER" id="PTHR44858">
    <property type="entry name" value="TETRATRICOPEPTIDE REPEAT PROTEIN 6"/>
    <property type="match status" value="1"/>
</dbReference>
<feature type="repeat" description="TPR" evidence="5">
    <location>
        <begin position="511"/>
        <end position="544"/>
    </location>
</feature>
<evidence type="ECO:0000313" key="9">
    <source>
        <dbReference type="EMBL" id="BBM82845.1"/>
    </source>
</evidence>
<dbReference type="PROSITE" id="PS00107">
    <property type="entry name" value="PROTEIN_KINASE_ATP"/>
    <property type="match status" value="1"/>
</dbReference>
<dbReference type="SUPFAM" id="SSF48452">
    <property type="entry name" value="TPR-like"/>
    <property type="match status" value="2"/>
</dbReference>
<keyword evidence="1" id="KW-0677">Repeat</keyword>
<dbReference type="InterPro" id="IPR050498">
    <property type="entry name" value="Ycf3"/>
</dbReference>